<dbReference type="InterPro" id="IPR005538">
    <property type="entry name" value="LrgA/CidA"/>
</dbReference>
<feature type="transmembrane region" description="Helical" evidence="6">
    <location>
        <begin position="64"/>
        <end position="80"/>
    </location>
</feature>
<keyword evidence="8" id="KW-1185">Reference proteome</keyword>
<dbReference type="PANTHER" id="PTHR33931">
    <property type="entry name" value="HOLIN-LIKE PROTEIN CIDA-RELATED"/>
    <property type="match status" value="1"/>
</dbReference>
<organism evidence="7 8">
    <name type="scientific">Glaesserella australis</name>
    <dbReference type="NCBI Taxonomy" id="2094024"/>
    <lineage>
        <taxon>Bacteria</taxon>
        <taxon>Pseudomonadati</taxon>
        <taxon>Pseudomonadota</taxon>
        <taxon>Gammaproteobacteria</taxon>
        <taxon>Pasteurellales</taxon>
        <taxon>Pasteurellaceae</taxon>
        <taxon>Glaesserella</taxon>
    </lineage>
</organism>
<proteinExistence type="predicted"/>
<evidence type="ECO:0000256" key="6">
    <source>
        <dbReference type="SAM" id="Phobius"/>
    </source>
</evidence>
<evidence type="ECO:0000313" key="7">
    <source>
        <dbReference type="EMBL" id="RAL18333.1"/>
    </source>
</evidence>
<feature type="transmembrane region" description="Helical" evidence="6">
    <location>
        <begin position="92"/>
        <end position="116"/>
    </location>
</feature>
<name>A0A328BVX6_9PAST</name>
<dbReference type="RefSeq" id="WP_111750510.1">
    <property type="nucleotide sequence ID" value="NZ_PTPX01000017.1"/>
</dbReference>
<keyword evidence="2" id="KW-1003">Cell membrane</keyword>
<comment type="subcellular location">
    <subcellularLocation>
        <location evidence="1">Cell membrane</location>
        <topology evidence="1">Multi-pass membrane protein</topology>
    </subcellularLocation>
</comment>
<feature type="transmembrane region" description="Helical" evidence="6">
    <location>
        <begin position="6"/>
        <end position="25"/>
    </location>
</feature>
<accession>A0A328BVX6</accession>
<dbReference type="AlphaFoldDB" id="A0A328BVX6"/>
<evidence type="ECO:0000256" key="2">
    <source>
        <dbReference type="ARBA" id="ARBA00022475"/>
    </source>
</evidence>
<evidence type="ECO:0000256" key="1">
    <source>
        <dbReference type="ARBA" id="ARBA00004651"/>
    </source>
</evidence>
<evidence type="ECO:0000256" key="3">
    <source>
        <dbReference type="ARBA" id="ARBA00022692"/>
    </source>
</evidence>
<dbReference type="PANTHER" id="PTHR33931:SF5">
    <property type="entry name" value="UPF0299 MEMBRANE PROTEIN YOHJ"/>
    <property type="match status" value="1"/>
</dbReference>
<dbReference type="EMBL" id="PTPX01000017">
    <property type="protein sequence ID" value="RAL18333.1"/>
    <property type="molecule type" value="Genomic_DNA"/>
</dbReference>
<dbReference type="GO" id="GO:0005886">
    <property type="term" value="C:plasma membrane"/>
    <property type="evidence" value="ECO:0007669"/>
    <property type="project" value="UniProtKB-SubCell"/>
</dbReference>
<comment type="caution">
    <text evidence="7">The sequence shown here is derived from an EMBL/GenBank/DDBJ whole genome shotgun (WGS) entry which is preliminary data.</text>
</comment>
<keyword evidence="5 6" id="KW-0472">Membrane</keyword>
<sequence>MLIKSLRFITALALLFLLLYLGKWLNLLIPIGIPESIWGMLLLFSLLVTKLVKVSWVYPATRPLLRYMTIFFLPICAGIIEQVDVLSAHLEALLLANFLSTVICLVVIGYLAQWLFEKETEKDSQGEKRDD</sequence>
<dbReference type="OrthoDB" id="385012at2"/>
<dbReference type="GO" id="GO:0016787">
    <property type="term" value="F:hydrolase activity"/>
    <property type="evidence" value="ECO:0007669"/>
    <property type="project" value="UniProtKB-KW"/>
</dbReference>
<evidence type="ECO:0000313" key="8">
    <source>
        <dbReference type="Proteomes" id="UP000248689"/>
    </source>
</evidence>
<gene>
    <name evidence="7" type="ORF">C5N92_08920</name>
</gene>
<feature type="transmembrane region" description="Helical" evidence="6">
    <location>
        <begin position="37"/>
        <end position="58"/>
    </location>
</feature>
<protein>
    <submittedName>
        <fullName evidence="7">Murein hydrolase transporter LrgA</fullName>
    </submittedName>
</protein>
<keyword evidence="4 6" id="KW-1133">Transmembrane helix</keyword>
<dbReference type="NCBIfam" id="NF002494">
    <property type="entry name" value="PRK01821.1"/>
    <property type="match status" value="1"/>
</dbReference>
<reference evidence="8" key="1">
    <citation type="submission" date="2018-02" db="EMBL/GenBank/DDBJ databases">
        <title>Glaesserella australis sp. nov., isolated from the lungs of pigs.</title>
        <authorList>
            <person name="Turni C."/>
            <person name="Christensen H."/>
        </authorList>
    </citation>
    <scope>NUCLEOTIDE SEQUENCE [LARGE SCALE GENOMIC DNA]</scope>
    <source>
        <strain evidence="8">HS4635</strain>
    </source>
</reference>
<dbReference type="Pfam" id="PF03788">
    <property type="entry name" value="LrgA"/>
    <property type="match status" value="1"/>
</dbReference>
<evidence type="ECO:0000256" key="5">
    <source>
        <dbReference type="ARBA" id="ARBA00023136"/>
    </source>
</evidence>
<evidence type="ECO:0000256" key="4">
    <source>
        <dbReference type="ARBA" id="ARBA00022989"/>
    </source>
</evidence>
<keyword evidence="3 6" id="KW-0812">Transmembrane</keyword>
<keyword evidence="7" id="KW-0378">Hydrolase</keyword>
<dbReference type="Proteomes" id="UP000248689">
    <property type="component" value="Unassembled WGS sequence"/>
</dbReference>